<name>A0A8D2DUQ3_SCIVU</name>
<feature type="compositionally biased region" description="Low complexity" evidence="1">
    <location>
        <begin position="23"/>
        <end position="46"/>
    </location>
</feature>
<evidence type="ECO:0000313" key="3">
    <source>
        <dbReference type="Proteomes" id="UP000694564"/>
    </source>
</evidence>
<dbReference type="PANTHER" id="PTHR34927">
    <property type="entry name" value="IQ DOMAIN-CONTAINING PROTEIN K"/>
    <property type="match status" value="1"/>
</dbReference>
<dbReference type="PANTHER" id="PTHR34927:SF1">
    <property type="entry name" value="IQ DOMAIN-CONTAINING PROTEIN K"/>
    <property type="match status" value="1"/>
</dbReference>
<dbReference type="Pfam" id="PF00612">
    <property type="entry name" value="IQ"/>
    <property type="match status" value="1"/>
</dbReference>
<dbReference type="GeneTree" id="ENSGT00390000007907"/>
<gene>
    <name evidence="2" type="primary">IQCK</name>
</gene>
<sequence length="288" mass="33234">MASAPRQASSRSVQRVEPSGSAESSVTTRTPVPTLSSPSPELSVSPGQVAELSSKTLWEQICEEYQAELPPFPKGYEVKQEPEITVSPPEETVSHGFNIEHYFPPPPFTRVSHIPCPLKVSETVDPKTCSPRKYLETYIFPVLLPGMTRLLHQAKKEKCFERKRTKFIACDFLTEWLYNQNPKRMGEPFTEFFSIPFVSEWLKDHPRPPVPLSLLLTDMDAAIAIQSFWRAYLVRCDPEIQELRHWQKKLREDKHIRQRVKMFWIKQERKVKCTMEDHEEPAGTTPSP</sequence>
<evidence type="ECO:0000313" key="2">
    <source>
        <dbReference type="Ensembl" id="ENSSVLP00005029970.1"/>
    </source>
</evidence>
<accession>A0A8D2DUQ3</accession>
<reference evidence="2" key="2">
    <citation type="submission" date="2025-09" db="UniProtKB">
        <authorList>
            <consortium name="Ensembl"/>
        </authorList>
    </citation>
    <scope>IDENTIFICATION</scope>
</reference>
<evidence type="ECO:0000256" key="1">
    <source>
        <dbReference type="SAM" id="MobiDB-lite"/>
    </source>
</evidence>
<reference evidence="2" key="1">
    <citation type="submission" date="2025-08" db="UniProtKB">
        <authorList>
            <consortium name="Ensembl"/>
        </authorList>
    </citation>
    <scope>IDENTIFICATION</scope>
</reference>
<protein>
    <submittedName>
        <fullName evidence="2">IQ motif containing K</fullName>
    </submittedName>
</protein>
<dbReference type="CDD" id="cd22969">
    <property type="entry name" value="DD_IQCK"/>
    <property type="match status" value="1"/>
</dbReference>
<proteinExistence type="predicted"/>
<dbReference type="AlphaFoldDB" id="A0A8D2DUQ3"/>
<keyword evidence="3" id="KW-1185">Reference proteome</keyword>
<dbReference type="OrthoDB" id="2155538at2759"/>
<dbReference type="InterPro" id="IPR043408">
    <property type="entry name" value="IQCK"/>
</dbReference>
<dbReference type="Proteomes" id="UP000694564">
    <property type="component" value="Chromosome 18"/>
</dbReference>
<dbReference type="CDD" id="cd23767">
    <property type="entry name" value="IQCD"/>
    <property type="match status" value="1"/>
</dbReference>
<dbReference type="PROSITE" id="PS50096">
    <property type="entry name" value="IQ"/>
    <property type="match status" value="1"/>
</dbReference>
<dbReference type="InterPro" id="IPR000048">
    <property type="entry name" value="IQ_motif_EF-hand-BS"/>
</dbReference>
<feature type="region of interest" description="Disordered" evidence="1">
    <location>
        <begin position="1"/>
        <end position="49"/>
    </location>
</feature>
<dbReference type="Ensembl" id="ENSSVLT00005033282.1">
    <property type="protein sequence ID" value="ENSSVLP00005029970.1"/>
    <property type="gene ID" value="ENSSVLG00005023649.1"/>
</dbReference>
<organism evidence="2 3">
    <name type="scientific">Sciurus vulgaris</name>
    <name type="common">Eurasian red squirrel</name>
    <dbReference type="NCBI Taxonomy" id="55149"/>
    <lineage>
        <taxon>Eukaryota</taxon>
        <taxon>Metazoa</taxon>
        <taxon>Chordata</taxon>
        <taxon>Craniata</taxon>
        <taxon>Vertebrata</taxon>
        <taxon>Euteleostomi</taxon>
        <taxon>Mammalia</taxon>
        <taxon>Eutheria</taxon>
        <taxon>Euarchontoglires</taxon>
        <taxon>Glires</taxon>
        <taxon>Rodentia</taxon>
        <taxon>Sciuromorpha</taxon>
        <taxon>Sciuridae</taxon>
        <taxon>Sciurinae</taxon>
        <taxon>Sciurini</taxon>
        <taxon>Sciurus</taxon>
    </lineage>
</organism>
<feature type="compositionally biased region" description="Polar residues" evidence="1">
    <location>
        <begin position="1"/>
        <end position="13"/>
    </location>
</feature>